<sequence>MAELPRSWERMIKESIGAEEQTMALKPEGYREIGLGEGLENIARAWLEDKAPWMKEQKEYGTLEETLAALESGEIPLTESMLMRTGTKILAKGARDYLAMARGATDPAMYKQATKVVRDVLRTGRKVPQSFWDPVKVISWDPTLGGSAGTQLADAWPWQKSAAEISTIKYNPRTADATTVWHELAHARQYKPRGGTVPYRGAEMTEQEAAEYIAQSSSLLKTGLSAQEYSAKYYGSDPLETSAEAFARLMTKGKGADPEATYNLILGRALEGFEGKLPKEARQAYFRFQSRSE</sequence>
<proteinExistence type="predicted"/>
<evidence type="ECO:0000313" key="1">
    <source>
        <dbReference type="EMBL" id="QJA86127.1"/>
    </source>
</evidence>
<dbReference type="EMBL" id="MT142616">
    <property type="protein sequence ID" value="QJA86127.1"/>
    <property type="molecule type" value="Genomic_DNA"/>
</dbReference>
<gene>
    <name evidence="1" type="ORF">MM415B02127_0015</name>
</gene>
<organism evidence="1">
    <name type="scientific">viral metagenome</name>
    <dbReference type="NCBI Taxonomy" id="1070528"/>
    <lineage>
        <taxon>unclassified sequences</taxon>
        <taxon>metagenomes</taxon>
        <taxon>organismal metagenomes</taxon>
    </lineage>
</organism>
<name>A0A6M3KVI3_9ZZZZ</name>
<protein>
    <submittedName>
        <fullName evidence="1">Uncharacterized protein</fullName>
    </submittedName>
</protein>
<reference evidence="1" key="1">
    <citation type="submission" date="2020-03" db="EMBL/GenBank/DDBJ databases">
        <title>The deep terrestrial virosphere.</title>
        <authorList>
            <person name="Holmfeldt K."/>
            <person name="Nilsson E."/>
            <person name="Simone D."/>
            <person name="Lopez-Fernandez M."/>
            <person name="Wu X."/>
            <person name="de Brujin I."/>
            <person name="Lundin D."/>
            <person name="Andersson A."/>
            <person name="Bertilsson S."/>
            <person name="Dopson M."/>
        </authorList>
    </citation>
    <scope>NUCLEOTIDE SEQUENCE</scope>
    <source>
        <strain evidence="1">MM415B02127</strain>
    </source>
</reference>
<dbReference type="AlphaFoldDB" id="A0A6M3KVI3"/>
<accession>A0A6M3KVI3</accession>